<keyword evidence="4" id="KW-1185">Reference proteome</keyword>
<feature type="domain" description="BTB" evidence="2">
    <location>
        <begin position="33"/>
        <end position="93"/>
    </location>
</feature>
<sequence length="342" mass="38249">MDELQADPEGMGGTQAGGQGQRERDAQFWYEDGTVILVAHNVEFRVYKGVLAQHSLFFRDMFSLPQPPNADGEVSCPIVPMSDSPEDVRHVLQACMIPGSPRLTGSELIMRISLFRREEPSFDLISACVRLGHKYHMGQLLGVSIAFLKSYYTTDLDTWQRHWATYDHGKCVQELPVGFTDLHAIGVVNLARLTGETSLLPTAFLQCHVLEDRVFDGFARPDGSHEGLQLADLKRCVKAKGRLAAASVAISVRIYLPSVSEGCTTRDACLAGFQLALALLDWYSDIVTRQDPFRPLLRLYEPPEGLPLCACCVNLAMERGKEAQEEFWKKLPEMFDIRVDGW</sequence>
<comment type="caution">
    <text evidence="3">The sequence shown here is derived from an EMBL/GenBank/DDBJ whole genome shotgun (WGS) entry which is preliminary data.</text>
</comment>
<feature type="compositionally biased region" description="Gly residues" evidence="1">
    <location>
        <begin position="10"/>
        <end position="20"/>
    </location>
</feature>
<proteinExistence type="predicted"/>
<dbReference type="OrthoDB" id="3036049at2759"/>
<evidence type="ECO:0000259" key="2">
    <source>
        <dbReference type="PROSITE" id="PS50097"/>
    </source>
</evidence>
<dbReference type="InterPro" id="IPR000210">
    <property type="entry name" value="BTB/POZ_dom"/>
</dbReference>
<accession>A0A2G8RXQ9</accession>
<dbReference type="PROSITE" id="PS50097">
    <property type="entry name" value="BTB"/>
    <property type="match status" value="1"/>
</dbReference>
<gene>
    <name evidence="3" type="ORF">GSI_12059</name>
</gene>
<organism evidence="3 4">
    <name type="scientific">Ganoderma sinense ZZ0214-1</name>
    <dbReference type="NCBI Taxonomy" id="1077348"/>
    <lineage>
        <taxon>Eukaryota</taxon>
        <taxon>Fungi</taxon>
        <taxon>Dikarya</taxon>
        <taxon>Basidiomycota</taxon>
        <taxon>Agaricomycotina</taxon>
        <taxon>Agaricomycetes</taxon>
        <taxon>Polyporales</taxon>
        <taxon>Polyporaceae</taxon>
        <taxon>Ganoderma</taxon>
    </lineage>
</organism>
<feature type="region of interest" description="Disordered" evidence="1">
    <location>
        <begin position="1"/>
        <end position="23"/>
    </location>
</feature>
<dbReference type="Proteomes" id="UP000230002">
    <property type="component" value="Unassembled WGS sequence"/>
</dbReference>
<name>A0A2G8RXQ9_9APHY</name>
<evidence type="ECO:0000313" key="4">
    <source>
        <dbReference type="Proteomes" id="UP000230002"/>
    </source>
</evidence>
<dbReference type="InterPro" id="IPR011333">
    <property type="entry name" value="SKP1/BTB/POZ_sf"/>
</dbReference>
<dbReference type="CDD" id="cd18186">
    <property type="entry name" value="BTB_POZ_ZBTB_KLHL-like"/>
    <property type="match status" value="1"/>
</dbReference>
<evidence type="ECO:0000256" key="1">
    <source>
        <dbReference type="SAM" id="MobiDB-lite"/>
    </source>
</evidence>
<dbReference type="Pfam" id="PF00651">
    <property type="entry name" value="BTB"/>
    <property type="match status" value="1"/>
</dbReference>
<dbReference type="EMBL" id="AYKW01000045">
    <property type="protein sequence ID" value="PIL26303.1"/>
    <property type="molecule type" value="Genomic_DNA"/>
</dbReference>
<reference evidence="3 4" key="1">
    <citation type="journal article" date="2015" name="Sci. Rep.">
        <title>Chromosome-level genome map provides insights into diverse defense mechanisms in the medicinal fungus Ganoderma sinense.</title>
        <authorList>
            <person name="Zhu Y."/>
            <person name="Xu J."/>
            <person name="Sun C."/>
            <person name="Zhou S."/>
            <person name="Xu H."/>
            <person name="Nelson D.R."/>
            <person name="Qian J."/>
            <person name="Song J."/>
            <person name="Luo H."/>
            <person name="Xiang L."/>
            <person name="Li Y."/>
            <person name="Xu Z."/>
            <person name="Ji A."/>
            <person name="Wang L."/>
            <person name="Lu S."/>
            <person name="Hayward A."/>
            <person name="Sun W."/>
            <person name="Li X."/>
            <person name="Schwartz D.C."/>
            <person name="Wang Y."/>
            <person name="Chen S."/>
        </authorList>
    </citation>
    <scope>NUCLEOTIDE SEQUENCE [LARGE SCALE GENOMIC DNA]</scope>
    <source>
        <strain evidence="3 4">ZZ0214-1</strain>
    </source>
</reference>
<evidence type="ECO:0000313" key="3">
    <source>
        <dbReference type="EMBL" id="PIL26303.1"/>
    </source>
</evidence>
<dbReference type="AlphaFoldDB" id="A0A2G8RXQ9"/>
<protein>
    <recommendedName>
        <fullName evidence="2">BTB domain-containing protein</fullName>
    </recommendedName>
</protein>
<dbReference type="STRING" id="1077348.A0A2G8RXQ9"/>
<dbReference type="Gene3D" id="3.30.710.10">
    <property type="entry name" value="Potassium Channel Kv1.1, Chain A"/>
    <property type="match status" value="1"/>
</dbReference>